<keyword evidence="4" id="KW-0067">ATP-binding</keyword>
<dbReference type="PROSITE" id="PS51987">
    <property type="entry name" value="GS_CATALYTIC"/>
    <property type="match status" value="1"/>
</dbReference>
<protein>
    <submittedName>
        <fullName evidence="10">Glutamine synthetase catalytic region</fullName>
    </submittedName>
</protein>
<evidence type="ECO:0000256" key="7">
    <source>
        <dbReference type="RuleBase" id="RU000384"/>
    </source>
</evidence>
<feature type="domain" description="GS catalytic" evidence="9">
    <location>
        <begin position="144"/>
        <end position="480"/>
    </location>
</feature>
<dbReference type="InterPro" id="IPR027303">
    <property type="entry name" value="Gln_synth_gly_rich_site"/>
</dbReference>
<dbReference type="SUPFAM" id="SSF54368">
    <property type="entry name" value="Glutamine synthetase, N-terminal domain"/>
    <property type="match status" value="1"/>
</dbReference>
<gene>
    <name evidence="10" type="ordered locus">Rahaq_1578</name>
</gene>
<keyword evidence="5" id="KW-0460">Magnesium</keyword>
<dbReference type="GO" id="GO:0006542">
    <property type="term" value="P:glutamine biosynthetic process"/>
    <property type="evidence" value="ECO:0007669"/>
    <property type="project" value="InterPro"/>
</dbReference>
<evidence type="ECO:0000256" key="3">
    <source>
        <dbReference type="ARBA" id="ARBA00022741"/>
    </source>
</evidence>
<dbReference type="GO" id="GO:0006598">
    <property type="term" value="P:polyamine catabolic process"/>
    <property type="evidence" value="ECO:0007669"/>
    <property type="project" value="TreeGrafter"/>
</dbReference>
<evidence type="ECO:0000313" key="11">
    <source>
        <dbReference type="Proteomes" id="UP000007257"/>
    </source>
</evidence>
<sequence>MQATELMNEIKKEISGTEPLAKHVEERSSAFQDEVSQYLERHPQTLHVDVLLTDLNGSFRGKRVPVSALRKLEKGCYFPASVFAMDILGNVVEEAGLGQELGEPDRTCVPVPGTLTPSASDPEHTGQLLLTMLDEDGTPFNVEPRNVLNHIWQTLRQRGLFPVVAVELEFYLLDRQRDAEGYIQPPCTPGTQERSMHTQVYSVDNLDHFADVLSDIDRLAHIQGLPADGAVAESSPGQFEINLHHSENILRACDYALMLKRLVRLVAENHDMDATFMAKPYDEYAGSGMHIHLSVLDDNGKNLFANASGEDSELMKRALAGMIALMPASMAVLAPNVNSFRRFQPGMYVPTQASWGHNNRTVALRVPCSGTADHRVEYRVAGADANPYLVVATVLAGMLYGLDNDLPLPEPVTGNGLEQEGIPLPIRQSDALYDFDDQPALKKILGERFSHVYHTCKSDELLQFERRVTETEIDWMLRNA</sequence>
<dbReference type="GO" id="GO:0005524">
    <property type="term" value="F:ATP binding"/>
    <property type="evidence" value="ECO:0007669"/>
    <property type="project" value="UniProtKB-KW"/>
</dbReference>
<dbReference type="AlphaFoldDB" id="A0A0H3FAP2"/>
<organism evidence="10 11">
    <name type="scientific">Rahnella sp. (strain Y9602)</name>
    <dbReference type="NCBI Taxonomy" id="2703885"/>
    <lineage>
        <taxon>Bacteria</taxon>
        <taxon>Pseudomonadati</taxon>
        <taxon>Pseudomonadota</taxon>
        <taxon>Gammaproteobacteria</taxon>
        <taxon>Enterobacterales</taxon>
        <taxon>Yersiniaceae</taxon>
        <taxon>Rahnella</taxon>
    </lineage>
</organism>
<dbReference type="KEGG" id="rah:Rahaq_1578"/>
<dbReference type="GO" id="GO:0004356">
    <property type="term" value="F:glutamine synthetase activity"/>
    <property type="evidence" value="ECO:0007669"/>
    <property type="project" value="InterPro"/>
</dbReference>
<dbReference type="Proteomes" id="UP000007257">
    <property type="component" value="Chromosome"/>
</dbReference>
<keyword evidence="2" id="KW-0436">Ligase</keyword>
<comment type="cofactor">
    <cofactor evidence="1">
        <name>Mg(2+)</name>
        <dbReference type="ChEBI" id="CHEBI:18420"/>
    </cofactor>
</comment>
<evidence type="ECO:0000259" key="8">
    <source>
        <dbReference type="PROSITE" id="PS51986"/>
    </source>
</evidence>
<evidence type="ECO:0000256" key="2">
    <source>
        <dbReference type="ARBA" id="ARBA00022598"/>
    </source>
</evidence>
<evidence type="ECO:0000259" key="9">
    <source>
        <dbReference type="PROSITE" id="PS51987"/>
    </source>
</evidence>
<feature type="domain" description="GS beta-grasp" evidence="8">
    <location>
        <begin position="43"/>
        <end position="137"/>
    </location>
</feature>
<dbReference type="InterPro" id="IPR008147">
    <property type="entry name" value="Gln_synt_N"/>
</dbReference>
<keyword evidence="3" id="KW-0547">Nucleotide-binding</keyword>
<dbReference type="SUPFAM" id="SSF55931">
    <property type="entry name" value="Glutamine synthetase/guanido kinase"/>
    <property type="match status" value="1"/>
</dbReference>
<dbReference type="SMART" id="SM01230">
    <property type="entry name" value="Gln-synt_C"/>
    <property type="match status" value="1"/>
</dbReference>
<dbReference type="HOGENOM" id="CLU_017290_0_0_6"/>
<dbReference type="Gene3D" id="3.30.590.10">
    <property type="entry name" value="Glutamine synthetase/guanido kinase, catalytic domain"/>
    <property type="match status" value="1"/>
</dbReference>
<dbReference type="Gene3D" id="3.10.20.70">
    <property type="entry name" value="Glutamine synthetase, N-terminal domain"/>
    <property type="match status" value="1"/>
</dbReference>
<proteinExistence type="inferred from homology"/>
<evidence type="ECO:0000256" key="4">
    <source>
        <dbReference type="ARBA" id="ARBA00022840"/>
    </source>
</evidence>
<dbReference type="eggNOG" id="COG0174">
    <property type="taxonomic scope" value="Bacteria"/>
</dbReference>
<evidence type="ECO:0000256" key="5">
    <source>
        <dbReference type="ARBA" id="ARBA00022842"/>
    </source>
</evidence>
<dbReference type="Pfam" id="PF00120">
    <property type="entry name" value="Gln-synt_C"/>
    <property type="match status" value="1"/>
</dbReference>
<reference evidence="11" key="1">
    <citation type="submission" date="2011-01" db="EMBL/GenBank/DDBJ databases">
        <title>Complete sequence of chromosome of Rahnella sp. Y9602.</title>
        <authorList>
            <consortium name="US DOE Joint Genome Institute"/>
            <person name="Lucas S."/>
            <person name="Copeland A."/>
            <person name="Lapidus A."/>
            <person name="Cheng J.-F."/>
            <person name="Goodwin L."/>
            <person name="Pitluck S."/>
            <person name="Lu M."/>
            <person name="Detter J.C."/>
            <person name="Han C."/>
            <person name="Tapia R."/>
            <person name="Land M."/>
            <person name="Hauser L."/>
            <person name="Kyrpides N."/>
            <person name="Ivanova N."/>
            <person name="Ovchinnikova G."/>
            <person name="Pagani I."/>
            <person name="Sobecky P.A."/>
            <person name="Martinez R.J."/>
            <person name="Woyke T."/>
        </authorList>
    </citation>
    <scope>NUCLEOTIDE SEQUENCE [LARGE SCALE GENOMIC DNA]</scope>
    <source>
        <strain evidence="11">Y9602</strain>
    </source>
</reference>
<dbReference type="EMBL" id="CP002505">
    <property type="protein sequence ID" value="ADW73200.1"/>
    <property type="molecule type" value="Genomic_DNA"/>
</dbReference>
<evidence type="ECO:0000256" key="6">
    <source>
        <dbReference type="PROSITE-ProRule" id="PRU01330"/>
    </source>
</evidence>
<comment type="similarity">
    <text evidence="6 7">Belongs to the glutamine synthetase family.</text>
</comment>
<accession>A0A0H3FAP2</accession>
<dbReference type="PROSITE" id="PS00181">
    <property type="entry name" value="GLNA_ATP"/>
    <property type="match status" value="1"/>
</dbReference>
<dbReference type="InterPro" id="IPR008146">
    <property type="entry name" value="Gln_synth_cat_dom"/>
</dbReference>
<dbReference type="PANTHER" id="PTHR43785:SF12">
    <property type="entry name" value="TYPE-1 GLUTAMINE SYNTHETASE 2"/>
    <property type="match status" value="1"/>
</dbReference>
<name>A0A0H3FAP2_RAHSY</name>
<dbReference type="InterPro" id="IPR036651">
    <property type="entry name" value="Gln_synt_N_sf"/>
</dbReference>
<evidence type="ECO:0000256" key="1">
    <source>
        <dbReference type="ARBA" id="ARBA00001946"/>
    </source>
</evidence>
<evidence type="ECO:0000313" key="10">
    <source>
        <dbReference type="EMBL" id="ADW73200.1"/>
    </source>
</evidence>
<reference evidence="10 11" key="2">
    <citation type="journal article" date="2012" name="J. Bacteriol.">
        <title>Complete Genome Sequence of Rahnella sp. Strain Y9602, a Gammaproteobacterium Isolate from Metal- and Radionuclide-Contaminated Soil.</title>
        <authorList>
            <person name="Martinez R.J."/>
            <person name="Bruce D."/>
            <person name="Detter C."/>
            <person name="Goodwin L.A."/>
            <person name="Han J."/>
            <person name="Han C.S."/>
            <person name="Held B."/>
            <person name="Land M.L."/>
            <person name="Mikhailova N."/>
            <person name="Nolan M."/>
            <person name="Pennacchio L."/>
            <person name="Pitluck S."/>
            <person name="Tapia R."/>
            <person name="Woyke T."/>
            <person name="Sobecky P.A."/>
        </authorList>
    </citation>
    <scope>NUCLEOTIDE SEQUENCE [LARGE SCALE GENOMIC DNA]</scope>
    <source>
        <strain evidence="10 11">Y9602</strain>
    </source>
</reference>
<dbReference type="PANTHER" id="PTHR43785">
    <property type="entry name" value="GAMMA-GLUTAMYLPUTRESCINE SYNTHETASE"/>
    <property type="match status" value="1"/>
</dbReference>
<dbReference type="InterPro" id="IPR014746">
    <property type="entry name" value="Gln_synth/guanido_kin_cat_dom"/>
</dbReference>
<dbReference type="PROSITE" id="PS51986">
    <property type="entry name" value="GS_BETA_GRASP"/>
    <property type="match status" value="1"/>
</dbReference>